<reference evidence="19" key="1">
    <citation type="submission" date="2022-08" db="EMBL/GenBank/DDBJ databases">
        <title>Draft genome sequencing of Roseisolibacter agri AW1220.</title>
        <authorList>
            <person name="Tobiishi Y."/>
            <person name="Tonouchi A."/>
        </authorList>
    </citation>
    <scope>NUCLEOTIDE SEQUENCE</scope>
    <source>
        <strain evidence="19">AW1220</strain>
    </source>
</reference>
<comment type="subunit">
    <text evidence="4 15 16">Homodimer.</text>
</comment>
<dbReference type="HAMAP" id="MF_00605">
    <property type="entry name" value="TrmD"/>
    <property type="match status" value="1"/>
</dbReference>
<evidence type="ECO:0000256" key="5">
    <source>
        <dbReference type="ARBA" id="ARBA00012807"/>
    </source>
</evidence>
<evidence type="ECO:0000256" key="1">
    <source>
        <dbReference type="ARBA" id="ARBA00002634"/>
    </source>
</evidence>
<dbReference type="SUPFAM" id="SSF75217">
    <property type="entry name" value="alpha/beta knot"/>
    <property type="match status" value="1"/>
</dbReference>
<feature type="binding site" evidence="15">
    <location>
        <position position="126"/>
    </location>
    <ligand>
        <name>S-adenosyl-L-methionine</name>
        <dbReference type="ChEBI" id="CHEBI:59789"/>
    </ligand>
</feature>
<feature type="region of interest" description="Disordered" evidence="17">
    <location>
        <begin position="228"/>
        <end position="293"/>
    </location>
</feature>
<keyword evidence="7 15" id="KW-0963">Cytoplasm</keyword>
<keyword evidence="10 15" id="KW-0949">S-adenosyl-L-methionine</keyword>
<dbReference type="PANTHER" id="PTHR46417">
    <property type="entry name" value="TRNA (GUANINE-N(1)-)-METHYLTRANSFERASE"/>
    <property type="match status" value="1"/>
</dbReference>
<evidence type="ECO:0000256" key="13">
    <source>
        <dbReference type="ARBA" id="ARBA00033392"/>
    </source>
</evidence>
<dbReference type="Proteomes" id="UP001161325">
    <property type="component" value="Unassembled WGS sequence"/>
</dbReference>
<evidence type="ECO:0000256" key="10">
    <source>
        <dbReference type="ARBA" id="ARBA00022691"/>
    </source>
</evidence>
<dbReference type="EMBL" id="BRXS01000007">
    <property type="protein sequence ID" value="GLC28064.1"/>
    <property type="molecule type" value="Genomic_DNA"/>
</dbReference>
<dbReference type="EC" id="2.1.1.228" evidence="5 15"/>
<name>A0AA37VG76_9BACT</name>
<evidence type="ECO:0000256" key="12">
    <source>
        <dbReference type="ARBA" id="ARBA00029736"/>
    </source>
</evidence>
<dbReference type="InterPro" id="IPR029026">
    <property type="entry name" value="tRNA_m1G_MTases_N"/>
</dbReference>
<dbReference type="NCBIfam" id="TIGR00088">
    <property type="entry name" value="trmD"/>
    <property type="match status" value="1"/>
</dbReference>
<evidence type="ECO:0000256" key="2">
    <source>
        <dbReference type="ARBA" id="ARBA00004496"/>
    </source>
</evidence>
<comment type="similarity">
    <text evidence="3 15 16">Belongs to the RNA methyltransferase TrmD family.</text>
</comment>
<keyword evidence="8 15" id="KW-0489">Methyltransferase</keyword>
<dbReference type="GO" id="GO:0005829">
    <property type="term" value="C:cytosol"/>
    <property type="evidence" value="ECO:0007669"/>
    <property type="project" value="TreeGrafter"/>
</dbReference>
<sequence length="293" mass="32050">MSEAERPEAEGATRRSPLRINVVTIFPPFFEGPLSLSIPARARAAGSVEYRMVDLRDFTHDRHRSVDDYPFGGGPGMVMRPAPFFEAVEHIGARAPIVLMSPRGRTFTQADAIRFAQGEELTLLCGHYKDVDQRVAEHLATEELSLGEFVLSGGEPAALAIIDAVVRLLPGAMSDHDSAYGDSWYGRDVSAPSYTRPASYRGHEVPPVLLSGDHAKIAAWREWEGKRLSARRAGEPEPVPETPRGKRPRTRRAPRVAHVDDASRAADPSVIVTPDTPESVGSDSPDLSKRAEQ</sequence>
<dbReference type="InterPro" id="IPR016009">
    <property type="entry name" value="tRNA_MeTrfase_TRMD/TRM10"/>
</dbReference>
<evidence type="ECO:0000256" key="8">
    <source>
        <dbReference type="ARBA" id="ARBA00022603"/>
    </source>
</evidence>
<comment type="function">
    <text evidence="1 15 16">Specifically methylates guanosine-37 in various tRNAs.</text>
</comment>
<evidence type="ECO:0000256" key="11">
    <source>
        <dbReference type="ARBA" id="ARBA00022694"/>
    </source>
</evidence>
<dbReference type="CDD" id="cd18080">
    <property type="entry name" value="TrmD-like"/>
    <property type="match status" value="1"/>
</dbReference>
<comment type="caution">
    <text evidence="19">The sequence shown here is derived from an EMBL/GenBank/DDBJ whole genome shotgun (WGS) entry which is preliminary data.</text>
</comment>
<dbReference type="NCBIfam" id="NF000648">
    <property type="entry name" value="PRK00026.1"/>
    <property type="match status" value="1"/>
</dbReference>
<comment type="subcellular location">
    <subcellularLocation>
        <location evidence="2 15 16">Cytoplasm</location>
    </subcellularLocation>
</comment>
<keyword evidence="20" id="KW-1185">Reference proteome</keyword>
<evidence type="ECO:0000256" key="14">
    <source>
        <dbReference type="ARBA" id="ARBA00047783"/>
    </source>
</evidence>
<proteinExistence type="inferred from homology"/>
<dbReference type="GO" id="GO:0052906">
    <property type="term" value="F:tRNA (guanine(37)-N1)-methyltransferase activity"/>
    <property type="evidence" value="ECO:0007669"/>
    <property type="project" value="UniProtKB-UniRule"/>
</dbReference>
<evidence type="ECO:0000313" key="19">
    <source>
        <dbReference type="EMBL" id="GLC28064.1"/>
    </source>
</evidence>
<comment type="catalytic activity">
    <reaction evidence="14 15 16">
        <text>guanosine(37) in tRNA + S-adenosyl-L-methionine = N(1)-methylguanosine(37) in tRNA + S-adenosyl-L-homocysteine + H(+)</text>
        <dbReference type="Rhea" id="RHEA:36899"/>
        <dbReference type="Rhea" id="RHEA-COMP:10145"/>
        <dbReference type="Rhea" id="RHEA-COMP:10147"/>
        <dbReference type="ChEBI" id="CHEBI:15378"/>
        <dbReference type="ChEBI" id="CHEBI:57856"/>
        <dbReference type="ChEBI" id="CHEBI:59789"/>
        <dbReference type="ChEBI" id="CHEBI:73542"/>
        <dbReference type="ChEBI" id="CHEBI:74269"/>
        <dbReference type="EC" id="2.1.1.228"/>
    </reaction>
</comment>
<keyword evidence="9 15" id="KW-0808">Transferase</keyword>
<dbReference type="AlphaFoldDB" id="A0AA37VG76"/>
<dbReference type="InterPro" id="IPR029028">
    <property type="entry name" value="Alpha/beta_knot_MTases"/>
</dbReference>
<organism evidence="19 20">
    <name type="scientific">Roseisolibacter agri</name>
    <dbReference type="NCBI Taxonomy" id="2014610"/>
    <lineage>
        <taxon>Bacteria</taxon>
        <taxon>Pseudomonadati</taxon>
        <taxon>Gemmatimonadota</taxon>
        <taxon>Gemmatimonadia</taxon>
        <taxon>Gemmatimonadales</taxon>
        <taxon>Gemmatimonadaceae</taxon>
        <taxon>Roseisolibacter</taxon>
    </lineage>
</organism>
<dbReference type="PANTHER" id="PTHR46417:SF1">
    <property type="entry name" value="TRNA (GUANINE-N(1)-)-METHYLTRANSFERASE"/>
    <property type="match status" value="1"/>
</dbReference>
<dbReference type="FunFam" id="3.40.1280.10:FF:000001">
    <property type="entry name" value="tRNA (guanine-N(1)-)-methyltransferase"/>
    <property type="match status" value="1"/>
</dbReference>
<evidence type="ECO:0000259" key="18">
    <source>
        <dbReference type="Pfam" id="PF01746"/>
    </source>
</evidence>
<evidence type="ECO:0000256" key="7">
    <source>
        <dbReference type="ARBA" id="ARBA00022490"/>
    </source>
</evidence>
<accession>A0AA37VG76</accession>
<evidence type="ECO:0000256" key="3">
    <source>
        <dbReference type="ARBA" id="ARBA00007630"/>
    </source>
</evidence>
<dbReference type="Gene3D" id="1.10.1270.20">
    <property type="entry name" value="tRNA(m1g37)methyltransferase, domain 2"/>
    <property type="match status" value="1"/>
</dbReference>
<gene>
    <name evidence="15" type="primary">trmD</name>
    <name evidence="19" type="ORF">rosag_45770</name>
</gene>
<evidence type="ECO:0000256" key="4">
    <source>
        <dbReference type="ARBA" id="ARBA00011738"/>
    </source>
</evidence>
<evidence type="ECO:0000313" key="20">
    <source>
        <dbReference type="Proteomes" id="UP001161325"/>
    </source>
</evidence>
<dbReference type="InterPro" id="IPR023148">
    <property type="entry name" value="tRNA_m1G_MeTrfase_C_sf"/>
</dbReference>
<evidence type="ECO:0000256" key="6">
    <source>
        <dbReference type="ARBA" id="ARBA00014679"/>
    </source>
</evidence>
<comment type="caution">
    <text evidence="15">Lacks conserved residue(s) required for the propagation of feature annotation.</text>
</comment>
<evidence type="ECO:0000256" key="16">
    <source>
        <dbReference type="RuleBase" id="RU003464"/>
    </source>
</evidence>
<feature type="compositionally biased region" description="Basic residues" evidence="17">
    <location>
        <begin position="245"/>
        <end position="255"/>
    </location>
</feature>
<dbReference type="RefSeq" id="WP_284352490.1">
    <property type="nucleotide sequence ID" value="NZ_BRXS01000007.1"/>
</dbReference>
<keyword evidence="11 15" id="KW-0819">tRNA processing</keyword>
<protein>
    <recommendedName>
        <fullName evidence="6 15">tRNA (guanine-N(1)-)-methyltransferase</fullName>
        <ecNumber evidence="5 15">2.1.1.228</ecNumber>
    </recommendedName>
    <alternativeName>
        <fullName evidence="12 15">M1G-methyltransferase</fullName>
    </alternativeName>
    <alternativeName>
        <fullName evidence="13 15">tRNA [GM37] methyltransferase</fullName>
    </alternativeName>
</protein>
<feature type="domain" description="tRNA methyltransferase TRMD/TRM10-type" evidence="18">
    <location>
        <begin position="18"/>
        <end position="227"/>
    </location>
</feature>
<dbReference type="GO" id="GO:0002939">
    <property type="term" value="P:tRNA N1-guanine methylation"/>
    <property type="evidence" value="ECO:0007669"/>
    <property type="project" value="TreeGrafter"/>
</dbReference>
<dbReference type="Gene3D" id="3.40.1280.10">
    <property type="match status" value="1"/>
</dbReference>
<evidence type="ECO:0000256" key="15">
    <source>
        <dbReference type="HAMAP-Rule" id="MF_00605"/>
    </source>
</evidence>
<dbReference type="Pfam" id="PF01746">
    <property type="entry name" value="tRNA_m1G_MT"/>
    <property type="match status" value="1"/>
</dbReference>
<evidence type="ECO:0000256" key="9">
    <source>
        <dbReference type="ARBA" id="ARBA00022679"/>
    </source>
</evidence>
<dbReference type="InterPro" id="IPR002649">
    <property type="entry name" value="tRNA_m1G_MeTrfase_TrmD"/>
</dbReference>
<evidence type="ECO:0000256" key="17">
    <source>
        <dbReference type="SAM" id="MobiDB-lite"/>
    </source>
</evidence>